<reference evidence="2" key="2">
    <citation type="journal article" date="2014" name="ISME J.">
        <title>Microbial stratification in low pH oxic and suboxic macroscopic growths along an acid mine drainage.</title>
        <authorList>
            <person name="Mendez-Garcia C."/>
            <person name="Mesa V."/>
            <person name="Sprenger R.R."/>
            <person name="Richter M."/>
            <person name="Diez M.S."/>
            <person name="Solano J."/>
            <person name="Bargiela R."/>
            <person name="Golyshina O.V."/>
            <person name="Manteca A."/>
            <person name="Ramos J.L."/>
            <person name="Gallego J.R."/>
            <person name="Llorente I."/>
            <person name="Martins Dos Santos V.A."/>
            <person name="Jensen O.N."/>
            <person name="Pelaez A.I."/>
            <person name="Sanchez J."/>
            <person name="Ferrer M."/>
        </authorList>
    </citation>
    <scope>NUCLEOTIDE SEQUENCE</scope>
</reference>
<dbReference type="AlphaFoldDB" id="T1C9Y9"/>
<dbReference type="Pfam" id="PF17759">
    <property type="entry name" value="tRNA_synthFbeta"/>
    <property type="match status" value="1"/>
</dbReference>
<dbReference type="InterPro" id="IPR041616">
    <property type="entry name" value="PheRS_beta_core"/>
</dbReference>
<protein>
    <submittedName>
        <fullName evidence="2">Phenylalanyl-tRNA synthetase subunit beta</fullName>
    </submittedName>
</protein>
<reference evidence="2" key="1">
    <citation type="submission" date="2013-08" db="EMBL/GenBank/DDBJ databases">
        <authorList>
            <person name="Mendez C."/>
            <person name="Richter M."/>
            <person name="Ferrer M."/>
            <person name="Sanchez J."/>
        </authorList>
    </citation>
    <scope>NUCLEOTIDE SEQUENCE</scope>
</reference>
<feature type="domain" description="Phenylalanyl tRNA synthetase beta chain core" evidence="1">
    <location>
        <begin position="32"/>
        <end position="195"/>
    </location>
</feature>
<keyword evidence="2" id="KW-0436">Ligase</keyword>
<comment type="caution">
    <text evidence="2">The sequence shown here is derived from an EMBL/GenBank/DDBJ whole genome shotgun (WGS) entry which is preliminary data.</text>
</comment>
<dbReference type="GO" id="GO:0004826">
    <property type="term" value="F:phenylalanine-tRNA ligase activity"/>
    <property type="evidence" value="ECO:0007669"/>
    <property type="project" value="InterPro"/>
</dbReference>
<dbReference type="EMBL" id="AUZX01001877">
    <property type="protein sequence ID" value="EQD77978.1"/>
    <property type="molecule type" value="Genomic_DNA"/>
</dbReference>
<gene>
    <name evidence="2" type="ORF">B1A_02531</name>
</gene>
<dbReference type="InterPro" id="IPR045864">
    <property type="entry name" value="aa-tRNA-synth_II/BPL/LPL"/>
</dbReference>
<feature type="non-terminal residue" evidence="2">
    <location>
        <position position="195"/>
    </location>
</feature>
<accession>T1C9Y9</accession>
<dbReference type="Gene3D" id="3.30.930.10">
    <property type="entry name" value="Bira Bifunctional Protein, Domain 2"/>
    <property type="match status" value="1"/>
</dbReference>
<sequence length="195" mass="22149">MGMVDIAEDVAKSIGYNKIPELEIGLKSFGTPEKVVEKTDRISEILVGMGFQETMSFFITSAKANLENPQSNEFKIINPKSLDFSEIRRILYPELLSFFERNLRRSYPQRIFEIGRVLIEDREEIHLSFAICDSKNGFSLIRGYLESLIKSISGKKFLISEYETNSSFISGRAGEILINEKNVGIIGELHPSMLQ</sequence>
<dbReference type="GO" id="GO:0009328">
    <property type="term" value="C:phenylalanine-tRNA ligase complex"/>
    <property type="evidence" value="ECO:0007669"/>
    <property type="project" value="TreeGrafter"/>
</dbReference>
<keyword evidence="2" id="KW-0030">Aminoacyl-tRNA synthetase</keyword>
<dbReference type="GO" id="GO:0006432">
    <property type="term" value="P:phenylalanyl-tRNA aminoacylation"/>
    <property type="evidence" value="ECO:0007669"/>
    <property type="project" value="InterPro"/>
</dbReference>
<dbReference type="PANTHER" id="PTHR10947">
    <property type="entry name" value="PHENYLALANYL-TRNA SYNTHETASE BETA CHAIN AND LEUCINE-RICH REPEAT-CONTAINING PROTEIN 47"/>
    <property type="match status" value="1"/>
</dbReference>
<proteinExistence type="predicted"/>
<dbReference type="PANTHER" id="PTHR10947:SF0">
    <property type="entry name" value="PHENYLALANINE--TRNA LIGASE BETA SUBUNIT"/>
    <property type="match status" value="1"/>
</dbReference>
<dbReference type="InterPro" id="IPR045060">
    <property type="entry name" value="Phe-tRNA-ligase_IIc_bsu"/>
</dbReference>
<dbReference type="SUPFAM" id="SSF55681">
    <property type="entry name" value="Class II aaRS and biotin synthetases"/>
    <property type="match status" value="1"/>
</dbReference>
<evidence type="ECO:0000313" key="2">
    <source>
        <dbReference type="EMBL" id="EQD77978.1"/>
    </source>
</evidence>
<organism evidence="2">
    <name type="scientific">mine drainage metagenome</name>
    <dbReference type="NCBI Taxonomy" id="410659"/>
    <lineage>
        <taxon>unclassified sequences</taxon>
        <taxon>metagenomes</taxon>
        <taxon>ecological metagenomes</taxon>
    </lineage>
</organism>
<evidence type="ECO:0000259" key="1">
    <source>
        <dbReference type="Pfam" id="PF17759"/>
    </source>
</evidence>
<name>T1C9Y9_9ZZZZ</name>